<organism evidence="2 3">
    <name type="scientific">Dryococelus australis</name>
    <dbReference type="NCBI Taxonomy" id="614101"/>
    <lineage>
        <taxon>Eukaryota</taxon>
        <taxon>Metazoa</taxon>
        <taxon>Ecdysozoa</taxon>
        <taxon>Arthropoda</taxon>
        <taxon>Hexapoda</taxon>
        <taxon>Insecta</taxon>
        <taxon>Pterygota</taxon>
        <taxon>Neoptera</taxon>
        <taxon>Polyneoptera</taxon>
        <taxon>Phasmatodea</taxon>
        <taxon>Verophasmatodea</taxon>
        <taxon>Anareolatae</taxon>
        <taxon>Phasmatidae</taxon>
        <taxon>Eurycanthinae</taxon>
        <taxon>Dryococelus</taxon>
    </lineage>
</organism>
<reference evidence="2 3" key="1">
    <citation type="submission" date="2023-02" db="EMBL/GenBank/DDBJ databases">
        <title>LHISI_Scaffold_Assembly.</title>
        <authorList>
            <person name="Stuart O.P."/>
            <person name="Cleave R."/>
            <person name="Magrath M.J.L."/>
            <person name="Mikheyev A.S."/>
        </authorList>
    </citation>
    <scope>NUCLEOTIDE SEQUENCE [LARGE SCALE GENOMIC DNA]</scope>
    <source>
        <strain evidence="2">Daus_M_001</strain>
        <tissue evidence="2">Leg muscle</tissue>
    </source>
</reference>
<gene>
    <name evidence="2" type="ORF">PR048_013395</name>
</gene>
<name>A0ABQ9HSC7_9NEOP</name>
<accession>A0ABQ9HSC7</accession>
<keyword evidence="3" id="KW-1185">Reference proteome</keyword>
<evidence type="ECO:0000313" key="2">
    <source>
        <dbReference type="EMBL" id="KAJ8887180.1"/>
    </source>
</evidence>
<dbReference type="Proteomes" id="UP001159363">
    <property type="component" value="Chromosome X"/>
</dbReference>
<sequence>MKETIEEVGDLEPLLEATDEDVNPEPSMSAVDKRLFGPRSGKDARVRQRPAAGKKPGDMQEEPGALHDQWSWRVCELVPGNPLPMKQISQSDTISVPQASRPVSDRDMLVLSTASRMPADGGNPCRTSGPESKYYGKEFTQSDNTKQHESTAVGLSRCLAPYLRHGLSPLLEVLMDLTTTKGCSGETGWYLGPPRRIRRLRNDGGRDDRGVNGREGVKPTSEAYCVGGLLEDSRTFNQSITAISPFLKLPKSTIGDVAVKYKWEGYQTTTGKPHVLTDRQGQSSSEEGNVVFHCVIPWPKSSAVPLLCS</sequence>
<feature type="region of interest" description="Disordered" evidence="1">
    <location>
        <begin position="1"/>
        <end position="64"/>
    </location>
</feature>
<dbReference type="EMBL" id="JARBHB010000004">
    <property type="protein sequence ID" value="KAJ8887180.1"/>
    <property type="molecule type" value="Genomic_DNA"/>
</dbReference>
<feature type="compositionally biased region" description="Acidic residues" evidence="1">
    <location>
        <begin position="1"/>
        <end position="10"/>
    </location>
</feature>
<evidence type="ECO:0000256" key="1">
    <source>
        <dbReference type="SAM" id="MobiDB-lite"/>
    </source>
</evidence>
<proteinExistence type="predicted"/>
<evidence type="ECO:0000313" key="3">
    <source>
        <dbReference type="Proteomes" id="UP001159363"/>
    </source>
</evidence>
<comment type="caution">
    <text evidence="2">The sequence shown here is derived from an EMBL/GenBank/DDBJ whole genome shotgun (WGS) entry which is preliminary data.</text>
</comment>
<feature type="compositionally biased region" description="Basic and acidic residues" evidence="1">
    <location>
        <begin position="31"/>
        <end position="46"/>
    </location>
</feature>
<protein>
    <submittedName>
        <fullName evidence="2">Uncharacterized protein</fullName>
    </submittedName>
</protein>